<protein>
    <submittedName>
        <fullName evidence="2">Uncharacterized protein</fullName>
    </submittedName>
</protein>
<dbReference type="EMBL" id="VBQZ03000020">
    <property type="protein sequence ID" value="MXQ84273.1"/>
    <property type="molecule type" value="Genomic_DNA"/>
</dbReference>
<evidence type="ECO:0000313" key="2">
    <source>
        <dbReference type="EMBL" id="MXQ84273.1"/>
    </source>
</evidence>
<feature type="chain" id="PRO_5025562974" evidence="1">
    <location>
        <begin position="22"/>
        <end position="123"/>
    </location>
</feature>
<evidence type="ECO:0000256" key="1">
    <source>
        <dbReference type="SAM" id="SignalP"/>
    </source>
</evidence>
<gene>
    <name evidence="2" type="ORF">E5288_WYG014180</name>
</gene>
<comment type="caution">
    <text evidence="2">The sequence shown here is derived from an EMBL/GenBank/DDBJ whole genome shotgun (WGS) entry which is preliminary data.</text>
</comment>
<dbReference type="Proteomes" id="UP000322234">
    <property type="component" value="Unassembled WGS sequence"/>
</dbReference>
<feature type="signal peptide" evidence="1">
    <location>
        <begin position="1"/>
        <end position="21"/>
    </location>
</feature>
<reference evidence="2" key="1">
    <citation type="submission" date="2019-10" db="EMBL/GenBank/DDBJ databases">
        <title>The sequence and de novo assembly of the wild yak genome.</title>
        <authorList>
            <person name="Liu Y."/>
        </authorList>
    </citation>
    <scope>NUCLEOTIDE SEQUENCE [LARGE SCALE GENOMIC DNA]</scope>
    <source>
        <strain evidence="2">WY2019</strain>
    </source>
</reference>
<accession>A0A6B0R9X1</accession>
<proteinExistence type="predicted"/>
<keyword evidence="1" id="KW-0732">Signal</keyword>
<evidence type="ECO:0000313" key="3">
    <source>
        <dbReference type="Proteomes" id="UP000322234"/>
    </source>
</evidence>
<sequence>MTTSTATFVLVWLCQAGMGHPRPFIKRQTHGLTAPDRHANFFTLWGPNTHGSSGVLGADTFEDQEAKDGIIFVTKEDHETQSNVQLMADDPKHPQEEHGLILLNGDINRNCLRRRPEAGVGSC</sequence>
<keyword evidence="3" id="KW-1185">Reference proteome</keyword>
<name>A0A6B0R9X1_9CETA</name>
<dbReference type="AlphaFoldDB" id="A0A6B0R9X1"/>
<organism evidence="2 3">
    <name type="scientific">Bos mutus</name>
    <name type="common">wild yak</name>
    <dbReference type="NCBI Taxonomy" id="72004"/>
    <lineage>
        <taxon>Eukaryota</taxon>
        <taxon>Metazoa</taxon>
        <taxon>Chordata</taxon>
        <taxon>Craniata</taxon>
        <taxon>Vertebrata</taxon>
        <taxon>Euteleostomi</taxon>
        <taxon>Mammalia</taxon>
        <taxon>Eutheria</taxon>
        <taxon>Laurasiatheria</taxon>
        <taxon>Artiodactyla</taxon>
        <taxon>Ruminantia</taxon>
        <taxon>Pecora</taxon>
        <taxon>Bovidae</taxon>
        <taxon>Bovinae</taxon>
        <taxon>Bos</taxon>
    </lineage>
</organism>